<dbReference type="GO" id="GO:0032787">
    <property type="term" value="P:monocarboxylic acid metabolic process"/>
    <property type="evidence" value="ECO:0007669"/>
    <property type="project" value="UniProtKB-ARBA"/>
</dbReference>
<gene>
    <name evidence="2" type="ORF">Ga0061079_11311</name>
</gene>
<dbReference type="SUPFAM" id="SSF51735">
    <property type="entry name" value="NAD(P)-binding Rossmann-fold domains"/>
    <property type="match status" value="1"/>
</dbReference>
<evidence type="ECO:0000313" key="2">
    <source>
        <dbReference type="EMBL" id="CVK16937.1"/>
    </source>
</evidence>
<dbReference type="InterPro" id="IPR020904">
    <property type="entry name" value="Sc_DH/Rdtase_CS"/>
</dbReference>
<dbReference type="Pfam" id="PF13561">
    <property type="entry name" value="adh_short_C2"/>
    <property type="match status" value="1"/>
</dbReference>
<dbReference type="PROSITE" id="PS00061">
    <property type="entry name" value="ADH_SHORT"/>
    <property type="match status" value="1"/>
</dbReference>
<sequence length="259" mass="28507">MGILQNKTALVTGSSSGIGKSIATKFAQEGANVIITYHSGKDRAENLVKELSGLNIKVKAYQVNISDYKETQNFFDHINQDFRDIDILVNNAGINGKNMCVENMNIEDWDKTIKTNLYGPFYCIKEFLNLKKKNNSYKGSRIINVTSIHEYICRPGDADYNTAKAGMRNLARTLAIELAPKELTVNNIAPGMILTPINKKFTDDANLLKEKENIIPMKRGGTPEEVANVALFLASEASSYVTGSTYTVDGALSILGQNA</sequence>
<evidence type="ECO:0000256" key="1">
    <source>
        <dbReference type="ARBA" id="ARBA00006484"/>
    </source>
</evidence>
<dbReference type="OrthoDB" id="9788235at2"/>
<dbReference type="InterPro" id="IPR002347">
    <property type="entry name" value="SDR_fam"/>
</dbReference>
<comment type="similarity">
    <text evidence="1">Belongs to the short-chain dehydrogenases/reductases (SDR) family.</text>
</comment>
<dbReference type="PANTHER" id="PTHR42879:SF2">
    <property type="entry name" value="3-OXOACYL-[ACYL-CARRIER-PROTEIN] REDUCTASE FABG"/>
    <property type="match status" value="1"/>
</dbReference>
<accession>A0A0X3AS77</accession>
<dbReference type="AlphaFoldDB" id="A0A0X3AS77"/>
<name>A0A0X3AS77_9FLAO</name>
<dbReference type="PANTHER" id="PTHR42879">
    <property type="entry name" value="3-OXOACYL-(ACYL-CARRIER-PROTEIN) REDUCTASE"/>
    <property type="match status" value="1"/>
</dbReference>
<dbReference type="PRINTS" id="PR00081">
    <property type="entry name" value="GDHRDH"/>
</dbReference>
<proteinExistence type="inferred from homology"/>
<dbReference type="RefSeq" id="WP_055426119.1">
    <property type="nucleotide sequence ID" value="NZ_FCOR01000013.1"/>
</dbReference>
<keyword evidence="3" id="KW-1185">Reference proteome</keyword>
<dbReference type="InterPro" id="IPR036291">
    <property type="entry name" value="NAD(P)-bd_dom_sf"/>
</dbReference>
<dbReference type="InterPro" id="IPR050259">
    <property type="entry name" value="SDR"/>
</dbReference>
<evidence type="ECO:0000313" key="3">
    <source>
        <dbReference type="Proteomes" id="UP000182761"/>
    </source>
</evidence>
<dbReference type="PRINTS" id="PR00080">
    <property type="entry name" value="SDRFAMILY"/>
</dbReference>
<dbReference type="EMBL" id="FCOR01000013">
    <property type="protein sequence ID" value="CVK16937.1"/>
    <property type="molecule type" value="Genomic_DNA"/>
</dbReference>
<dbReference type="STRING" id="1586267.GCA_001418685_01804"/>
<reference evidence="2 3" key="1">
    <citation type="submission" date="2016-01" db="EMBL/GenBank/DDBJ databases">
        <authorList>
            <person name="McClelland M."/>
            <person name="Jain A."/>
            <person name="Saraogi P."/>
            <person name="Mendelson R."/>
            <person name="Westerman R."/>
            <person name="SanMiguel P."/>
            <person name="Csonka L."/>
        </authorList>
    </citation>
    <scope>NUCLEOTIDE SEQUENCE [LARGE SCALE GENOMIC DNA]</scope>
    <source>
        <strain evidence="2 3">R-53146</strain>
    </source>
</reference>
<protein>
    <submittedName>
        <fullName evidence="2">Glucose 1-dehydrogenase</fullName>
    </submittedName>
</protein>
<dbReference type="FunFam" id="3.40.50.720:FF:000084">
    <property type="entry name" value="Short-chain dehydrogenase reductase"/>
    <property type="match status" value="1"/>
</dbReference>
<dbReference type="Proteomes" id="UP000182761">
    <property type="component" value="Unassembled WGS sequence"/>
</dbReference>
<dbReference type="Gene3D" id="3.40.50.720">
    <property type="entry name" value="NAD(P)-binding Rossmann-like Domain"/>
    <property type="match status" value="1"/>
</dbReference>
<organism evidence="2 3">
    <name type="scientific">Apibacter mensalis</name>
    <dbReference type="NCBI Taxonomy" id="1586267"/>
    <lineage>
        <taxon>Bacteria</taxon>
        <taxon>Pseudomonadati</taxon>
        <taxon>Bacteroidota</taxon>
        <taxon>Flavobacteriia</taxon>
        <taxon>Flavobacteriales</taxon>
        <taxon>Weeksellaceae</taxon>
        <taxon>Apibacter</taxon>
    </lineage>
</organism>